<name>A0A9D3WV40_9SAUR</name>
<protein>
    <submittedName>
        <fullName evidence="2">Uncharacterized protein</fullName>
    </submittedName>
</protein>
<dbReference type="Proteomes" id="UP000827986">
    <property type="component" value="Unassembled WGS sequence"/>
</dbReference>
<feature type="non-terminal residue" evidence="2">
    <location>
        <position position="1"/>
    </location>
</feature>
<feature type="region of interest" description="Disordered" evidence="1">
    <location>
        <begin position="1"/>
        <end position="99"/>
    </location>
</feature>
<sequence>ARSRQRLVAGEKGAGRMHVRPGRGSGEAPGADPRAHGHRRVPRPHPAHPPDLRLLPAPQPRGGPRAGRGGALPPARPPRHPPRLGARRPGLRGRQLRLG</sequence>
<keyword evidence="3" id="KW-1185">Reference proteome</keyword>
<feature type="compositionally biased region" description="Basic residues" evidence="1">
    <location>
        <begin position="36"/>
        <end position="46"/>
    </location>
</feature>
<organism evidence="2 3">
    <name type="scientific">Mauremys mutica</name>
    <name type="common">yellowpond turtle</name>
    <dbReference type="NCBI Taxonomy" id="74926"/>
    <lineage>
        <taxon>Eukaryota</taxon>
        <taxon>Metazoa</taxon>
        <taxon>Chordata</taxon>
        <taxon>Craniata</taxon>
        <taxon>Vertebrata</taxon>
        <taxon>Euteleostomi</taxon>
        <taxon>Archelosauria</taxon>
        <taxon>Testudinata</taxon>
        <taxon>Testudines</taxon>
        <taxon>Cryptodira</taxon>
        <taxon>Durocryptodira</taxon>
        <taxon>Testudinoidea</taxon>
        <taxon>Geoemydidae</taxon>
        <taxon>Geoemydinae</taxon>
        <taxon>Mauremys</taxon>
    </lineage>
</organism>
<dbReference type="AlphaFoldDB" id="A0A9D3WV40"/>
<dbReference type="EMBL" id="JAHDVG010000483">
    <property type="protein sequence ID" value="KAH1170694.1"/>
    <property type="molecule type" value="Genomic_DNA"/>
</dbReference>
<comment type="caution">
    <text evidence="2">The sequence shown here is derived from an EMBL/GenBank/DDBJ whole genome shotgun (WGS) entry which is preliminary data.</text>
</comment>
<evidence type="ECO:0000313" key="3">
    <source>
        <dbReference type="Proteomes" id="UP000827986"/>
    </source>
</evidence>
<feature type="compositionally biased region" description="Low complexity" evidence="1">
    <location>
        <begin position="52"/>
        <end position="63"/>
    </location>
</feature>
<gene>
    <name evidence="2" type="ORF">KIL84_006312</name>
</gene>
<accession>A0A9D3WV40</accession>
<evidence type="ECO:0000256" key="1">
    <source>
        <dbReference type="SAM" id="MobiDB-lite"/>
    </source>
</evidence>
<reference evidence="2" key="1">
    <citation type="submission" date="2021-09" db="EMBL/GenBank/DDBJ databases">
        <title>The genome of Mauremys mutica provides insights into the evolution of semi-aquatic lifestyle.</title>
        <authorList>
            <person name="Gong S."/>
            <person name="Gao Y."/>
        </authorList>
    </citation>
    <scope>NUCLEOTIDE SEQUENCE</scope>
    <source>
        <strain evidence="2">MM-2020</strain>
        <tissue evidence="2">Muscle</tissue>
    </source>
</reference>
<feature type="compositionally biased region" description="Basic residues" evidence="1">
    <location>
        <begin position="77"/>
        <end position="99"/>
    </location>
</feature>
<evidence type="ECO:0000313" key="2">
    <source>
        <dbReference type="EMBL" id="KAH1170694.1"/>
    </source>
</evidence>
<proteinExistence type="predicted"/>